<name>A0A7W9SE35_9FIRM</name>
<dbReference type="AlphaFoldDB" id="A0A7W9SE35"/>
<comment type="caution">
    <text evidence="1">The sequence shown here is derived from an EMBL/GenBank/DDBJ whole genome shotgun (WGS) entry which is preliminary data.</text>
</comment>
<organism evidence="1 2">
    <name type="scientific">Oribacterium sinus</name>
    <dbReference type="NCBI Taxonomy" id="237576"/>
    <lineage>
        <taxon>Bacteria</taxon>
        <taxon>Bacillati</taxon>
        <taxon>Bacillota</taxon>
        <taxon>Clostridia</taxon>
        <taxon>Lachnospirales</taxon>
        <taxon>Lachnospiraceae</taxon>
        <taxon>Oribacterium</taxon>
    </lineage>
</organism>
<dbReference type="Proteomes" id="UP000522163">
    <property type="component" value="Unassembled WGS sequence"/>
</dbReference>
<accession>A0A7W9SE35</accession>
<gene>
    <name evidence="1" type="ORF">HNQ46_000097</name>
</gene>
<evidence type="ECO:0000313" key="1">
    <source>
        <dbReference type="EMBL" id="MBB6040136.1"/>
    </source>
</evidence>
<reference evidence="1 2" key="1">
    <citation type="submission" date="2020-08" db="EMBL/GenBank/DDBJ databases">
        <title>Genomic Encyclopedia of Type Strains, Phase IV (KMG-IV): sequencing the most valuable type-strain genomes for metagenomic binning, comparative biology and taxonomic classification.</title>
        <authorList>
            <person name="Goeker M."/>
        </authorList>
    </citation>
    <scope>NUCLEOTIDE SEQUENCE [LARGE SCALE GENOMIC DNA]</scope>
    <source>
        <strain evidence="1 2">DSM 17245</strain>
    </source>
</reference>
<dbReference type="EMBL" id="JACHHH010000001">
    <property type="protein sequence ID" value="MBB6040136.1"/>
    <property type="molecule type" value="Genomic_DNA"/>
</dbReference>
<sequence>MKKVMEDLNGKGNIVELLGSMGSDGQEQFPRELRIRIRFLQTFALI</sequence>
<evidence type="ECO:0000313" key="2">
    <source>
        <dbReference type="Proteomes" id="UP000522163"/>
    </source>
</evidence>
<dbReference type="RefSeq" id="WP_183681516.1">
    <property type="nucleotide sequence ID" value="NZ_JACHHH010000001.1"/>
</dbReference>
<proteinExistence type="predicted"/>
<protein>
    <submittedName>
        <fullName evidence="1">Uncharacterized protein</fullName>
    </submittedName>
</protein>
<dbReference type="GeneID" id="85013671"/>